<dbReference type="InterPro" id="IPR031248">
    <property type="entry name" value="RNF213"/>
</dbReference>
<dbReference type="GO" id="GO:0016887">
    <property type="term" value="F:ATP hydrolysis activity"/>
    <property type="evidence" value="ECO:0007669"/>
    <property type="project" value="InterPro"/>
</dbReference>
<dbReference type="Proteomes" id="UP001346869">
    <property type="component" value="Unassembled WGS sequence"/>
</dbReference>
<dbReference type="PANTHER" id="PTHR22605:SF18">
    <property type="entry name" value="E3 UBIQUITIN-PROTEIN LIGASE RNF213-ALPHA"/>
    <property type="match status" value="1"/>
</dbReference>
<dbReference type="EMBL" id="JAUZQC010000017">
    <property type="protein sequence ID" value="KAK5856259.1"/>
    <property type="molecule type" value="Genomic_DNA"/>
</dbReference>
<reference evidence="1 2" key="2">
    <citation type="journal article" date="2023" name="Mol. Biol. Evol.">
        <title>Genomics of Secondarily Temperate Adaptation in the Only Non-Antarctic Icefish.</title>
        <authorList>
            <person name="Rivera-Colon A.G."/>
            <person name="Rayamajhi N."/>
            <person name="Minhas B.F."/>
            <person name="Madrigal G."/>
            <person name="Bilyk K.T."/>
            <person name="Yoon V."/>
            <person name="Hune M."/>
            <person name="Gregory S."/>
            <person name="Cheng C.H.C."/>
            <person name="Catchen J.M."/>
        </authorList>
    </citation>
    <scope>NUCLEOTIDE SEQUENCE [LARGE SCALE GENOMIC DNA]</scope>
    <source>
        <strain evidence="1">JMC-PN-2008</strain>
    </source>
</reference>
<sequence>MMDFNLGSVLSVVTVEGSIEEQLPEFCRKIEKCLDYWMNFVDKQRSEHYYLNYYTAEQIVYLCSQLTQQNLTKLEDQVLMMLSFVKPNCRASDLSQVWHTLRYEIITKPQEQNEDIEFQTFVMVPRSELGDTDFANELDSLSLVVQANGVQKFYQIWNAYMKDMKTYLPHILDIKSLGRLLELLANKEEDSEEDESDEDISDDYTGDFILRQLPKGMAAGNPNLIVCPHDEC</sequence>
<dbReference type="GO" id="GO:0006511">
    <property type="term" value="P:ubiquitin-dependent protein catabolic process"/>
    <property type="evidence" value="ECO:0007669"/>
    <property type="project" value="TreeGrafter"/>
</dbReference>
<reference evidence="1 2" key="1">
    <citation type="journal article" date="2023" name="Genes (Basel)">
        <title>Chromosome-Level Genome Assembly and Circadian Gene Repertoire of the Patagonia Blennie Eleginops maclovinus-The Closest Ancestral Proxy of Antarctic Cryonotothenioids.</title>
        <authorList>
            <person name="Cheng C.C."/>
            <person name="Rivera-Colon A.G."/>
            <person name="Minhas B.F."/>
            <person name="Wilson L."/>
            <person name="Rayamajhi N."/>
            <person name="Vargas-Chacoff L."/>
            <person name="Catchen J.M."/>
        </authorList>
    </citation>
    <scope>NUCLEOTIDE SEQUENCE [LARGE SCALE GENOMIC DNA]</scope>
    <source>
        <strain evidence="1">JMC-PN-2008</strain>
    </source>
</reference>
<dbReference type="PANTHER" id="PTHR22605">
    <property type="entry name" value="RZ-TYPE DOMAIN-CONTAINING PROTEIN"/>
    <property type="match status" value="1"/>
</dbReference>
<dbReference type="AlphaFoldDB" id="A0AAN8AHK0"/>
<dbReference type="GO" id="GO:2000051">
    <property type="term" value="P:negative regulation of non-canonical Wnt signaling pathway"/>
    <property type="evidence" value="ECO:0007669"/>
    <property type="project" value="TreeGrafter"/>
</dbReference>
<dbReference type="GO" id="GO:0004842">
    <property type="term" value="F:ubiquitin-protein transferase activity"/>
    <property type="evidence" value="ECO:0007669"/>
    <property type="project" value="InterPro"/>
</dbReference>
<protein>
    <submittedName>
        <fullName evidence="1">Uncharacterized protein</fullName>
    </submittedName>
</protein>
<accession>A0AAN8AHK0</accession>
<organism evidence="1 2">
    <name type="scientific">Eleginops maclovinus</name>
    <name type="common">Patagonian blennie</name>
    <name type="synonym">Eleginus maclovinus</name>
    <dbReference type="NCBI Taxonomy" id="56733"/>
    <lineage>
        <taxon>Eukaryota</taxon>
        <taxon>Metazoa</taxon>
        <taxon>Chordata</taxon>
        <taxon>Craniata</taxon>
        <taxon>Vertebrata</taxon>
        <taxon>Euteleostomi</taxon>
        <taxon>Actinopterygii</taxon>
        <taxon>Neopterygii</taxon>
        <taxon>Teleostei</taxon>
        <taxon>Neoteleostei</taxon>
        <taxon>Acanthomorphata</taxon>
        <taxon>Eupercaria</taxon>
        <taxon>Perciformes</taxon>
        <taxon>Notothenioidei</taxon>
        <taxon>Eleginopidae</taxon>
        <taxon>Eleginops</taxon>
    </lineage>
</organism>
<keyword evidence="2" id="KW-1185">Reference proteome</keyword>
<evidence type="ECO:0000313" key="1">
    <source>
        <dbReference type="EMBL" id="KAK5856259.1"/>
    </source>
</evidence>
<dbReference type="GO" id="GO:0005829">
    <property type="term" value="C:cytosol"/>
    <property type="evidence" value="ECO:0007669"/>
    <property type="project" value="TreeGrafter"/>
</dbReference>
<comment type="caution">
    <text evidence="1">The sequence shown here is derived from an EMBL/GenBank/DDBJ whole genome shotgun (WGS) entry which is preliminary data.</text>
</comment>
<gene>
    <name evidence="1" type="ORF">PBY51_007867</name>
</gene>
<name>A0AAN8AHK0_ELEMC</name>
<evidence type="ECO:0000313" key="2">
    <source>
        <dbReference type="Proteomes" id="UP001346869"/>
    </source>
</evidence>
<dbReference type="GO" id="GO:0002040">
    <property type="term" value="P:sprouting angiogenesis"/>
    <property type="evidence" value="ECO:0007669"/>
    <property type="project" value="TreeGrafter"/>
</dbReference>
<dbReference type="GO" id="GO:0016020">
    <property type="term" value="C:membrane"/>
    <property type="evidence" value="ECO:0007669"/>
    <property type="project" value="TreeGrafter"/>
</dbReference>
<proteinExistence type="predicted"/>
<dbReference type="GO" id="GO:0005730">
    <property type="term" value="C:nucleolus"/>
    <property type="evidence" value="ECO:0007669"/>
    <property type="project" value="TreeGrafter"/>
</dbReference>